<gene>
    <name evidence="2" type="ORF">DMB68_17445</name>
</gene>
<reference evidence="2 3" key="1">
    <citation type="submission" date="2018-05" db="EMBL/GenBank/DDBJ databases">
        <title>Flavobacterium sp. strain IMCC34758, incomplete genome.</title>
        <authorList>
            <person name="Joung Y."/>
        </authorList>
    </citation>
    <scope>NUCLEOTIDE SEQUENCE [LARGE SCALE GENOMIC DNA]</scope>
    <source>
        <strain evidence="2 3">IMCC34758</strain>
    </source>
</reference>
<name>A0A2V4BYT7_9FLAO</name>
<dbReference type="RefSeq" id="WP_110347913.1">
    <property type="nucleotide sequence ID" value="NZ_QJHL01000004.1"/>
</dbReference>
<dbReference type="SUPFAM" id="SSF56925">
    <property type="entry name" value="OMPA-like"/>
    <property type="match status" value="1"/>
</dbReference>
<accession>A0A2V4BYT7</accession>
<dbReference type="InterPro" id="IPR011250">
    <property type="entry name" value="OMP/PagP_B-barrel"/>
</dbReference>
<protein>
    <submittedName>
        <fullName evidence="2">PorT family protein</fullName>
    </submittedName>
</protein>
<comment type="caution">
    <text evidence="2">The sequence shown here is derived from an EMBL/GenBank/DDBJ whole genome shotgun (WGS) entry which is preliminary data.</text>
</comment>
<proteinExistence type="predicted"/>
<sequence length="206" mass="22552">MKKNILLIAIVFVFGLANAQKAKFGIKAGMNISNWAGDTDGMDVKSKIGFNVGGFAEIKLSDKFAIQPELLYSAQGMKLDNIPLEIEGSDYSVDSTFKLDYINIPVMFKFYVAEKFNLEAGPQVGFLTSAKVKVTVDGLGSSTESVKENFESVDFGLNFGAGYYFTEHFFASARYNLGLSNIAKTEEGENATINNSVFSLNVGYKF</sequence>
<dbReference type="EMBL" id="QJHL01000004">
    <property type="protein sequence ID" value="PXY44216.1"/>
    <property type="molecule type" value="Genomic_DNA"/>
</dbReference>
<organism evidence="2 3">
    <name type="scientific">Flavobacterium hydrophilum</name>
    <dbReference type="NCBI Taxonomy" id="2211445"/>
    <lineage>
        <taxon>Bacteria</taxon>
        <taxon>Pseudomonadati</taxon>
        <taxon>Bacteroidota</taxon>
        <taxon>Flavobacteriia</taxon>
        <taxon>Flavobacteriales</taxon>
        <taxon>Flavobacteriaceae</taxon>
        <taxon>Flavobacterium</taxon>
    </lineage>
</organism>
<feature type="domain" description="Outer membrane protein beta-barrel" evidence="1">
    <location>
        <begin position="19"/>
        <end position="182"/>
    </location>
</feature>
<dbReference type="Gene3D" id="2.40.160.20">
    <property type="match status" value="1"/>
</dbReference>
<evidence type="ECO:0000313" key="3">
    <source>
        <dbReference type="Proteomes" id="UP000247681"/>
    </source>
</evidence>
<keyword evidence="3" id="KW-1185">Reference proteome</keyword>
<dbReference type="AlphaFoldDB" id="A0A2V4BYT7"/>
<evidence type="ECO:0000259" key="1">
    <source>
        <dbReference type="Pfam" id="PF13568"/>
    </source>
</evidence>
<dbReference type="OrthoDB" id="947434at2"/>
<evidence type="ECO:0000313" key="2">
    <source>
        <dbReference type="EMBL" id="PXY44216.1"/>
    </source>
</evidence>
<dbReference type="Pfam" id="PF13568">
    <property type="entry name" value="OMP_b-brl_2"/>
    <property type="match status" value="1"/>
</dbReference>
<dbReference type="Proteomes" id="UP000247681">
    <property type="component" value="Unassembled WGS sequence"/>
</dbReference>
<dbReference type="InterPro" id="IPR025665">
    <property type="entry name" value="Beta-barrel_OMP_2"/>
</dbReference>